<accession>A0AAV3ZTE5</accession>
<evidence type="ECO:0000313" key="1">
    <source>
        <dbReference type="EMBL" id="GFN97752.1"/>
    </source>
</evidence>
<gene>
    <name evidence="1" type="ORF">PoB_002425800</name>
</gene>
<evidence type="ECO:0000313" key="2">
    <source>
        <dbReference type="Proteomes" id="UP000735302"/>
    </source>
</evidence>
<sequence>MQAKINDRKGNCLRETSSNVHAISKSKIVESDYLSYSAQCRFFDDSVKDFPVARIHAETPFITGVLEALVVEDPIADLNNRQSRQRFG</sequence>
<proteinExistence type="predicted"/>
<comment type="caution">
    <text evidence="1">The sequence shown here is derived from an EMBL/GenBank/DDBJ whole genome shotgun (WGS) entry which is preliminary data.</text>
</comment>
<protein>
    <submittedName>
        <fullName evidence="1">Uncharacterized protein</fullName>
    </submittedName>
</protein>
<keyword evidence="2" id="KW-1185">Reference proteome</keyword>
<reference evidence="1 2" key="1">
    <citation type="journal article" date="2021" name="Elife">
        <title>Chloroplast acquisition without the gene transfer in kleptoplastic sea slugs, Plakobranchus ocellatus.</title>
        <authorList>
            <person name="Maeda T."/>
            <person name="Takahashi S."/>
            <person name="Yoshida T."/>
            <person name="Shimamura S."/>
            <person name="Takaki Y."/>
            <person name="Nagai Y."/>
            <person name="Toyoda A."/>
            <person name="Suzuki Y."/>
            <person name="Arimoto A."/>
            <person name="Ishii H."/>
            <person name="Satoh N."/>
            <person name="Nishiyama T."/>
            <person name="Hasebe M."/>
            <person name="Maruyama T."/>
            <person name="Minagawa J."/>
            <person name="Obokata J."/>
            <person name="Shigenobu S."/>
        </authorList>
    </citation>
    <scope>NUCLEOTIDE SEQUENCE [LARGE SCALE GENOMIC DNA]</scope>
</reference>
<organism evidence="1 2">
    <name type="scientific">Plakobranchus ocellatus</name>
    <dbReference type="NCBI Taxonomy" id="259542"/>
    <lineage>
        <taxon>Eukaryota</taxon>
        <taxon>Metazoa</taxon>
        <taxon>Spiralia</taxon>
        <taxon>Lophotrochozoa</taxon>
        <taxon>Mollusca</taxon>
        <taxon>Gastropoda</taxon>
        <taxon>Heterobranchia</taxon>
        <taxon>Euthyneura</taxon>
        <taxon>Panpulmonata</taxon>
        <taxon>Sacoglossa</taxon>
        <taxon>Placobranchoidea</taxon>
        <taxon>Plakobranchidae</taxon>
        <taxon>Plakobranchus</taxon>
    </lineage>
</organism>
<dbReference type="EMBL" id="BLXT01002806">
    <property type="protein sequence ID" value="GFN97752.1"/>
    <property type="molecule type" value="Genomic_DNA"/>
</dbReference>
<dbReference type="AlphaFoldDB" id="A0AAV3ZTE5"/>
<name>A0AAV3ZTE5_9GAST</name>
<dbReference type="Proteomes" id="UP000735302">
    <property type="component" value="Unassembled WGS sequence"/>
</dbReference>